<dbReference type="EMBL" id="SLXK01000039">
    <property type="protein sequence ID" value="TCP21859.1"/>
    <property type="molecule type" value="Genomic_DNA"/>
</dbReference>
<proteinExistence type="predicted"/>
<keyword evidence="2" id="KW-1185">Reference proteome</keyword>
<dbReference type="Proteomes" id="UP000295416">
    <property type="component" value="Unassembled WGS sequence"/>
</dbReference>
<accession>A0A4R2NJV9</accession>
<reference evidence="1 2" key="1">
    <citation type="submission" date="2019-03" db="EMBL/GenBank/DDBJ databases">
        <title>Genomic Encyclopedia of Type Strains, Phase IV (KMG-IV): sequencing the most valuable type-strain genomes for metagenomic binning, comparative biology and taxonomic classification.</title>
        <authorList>
            <person name="Goeker M."/>
        </authorList>
    </citation>
    <scope>NUCLEOTIDE SEQUENCE [LARGE SCALE GENOMIC DNA]</scope>
    <source>
        <strain evidence="1 2">DSM 19377</strain>
    </source>
</reference>
<evidence type="ECO:0000313" key="1">
    <source>
        <dbReference type="EMBL" id="TCP21859.1"/>
    </source>
</evidence>
<name>A0A4R2NJV9_9BACL</name>
<dbReference type="AlphaFoldDB" id="A0A4R2NJV9"/>
<comment type="caution">
    <text evidence="1">The sequence shown here is derived from an EMBL/GenBank/DDBJ whole genome shotgun (WGS) entry which is preliminary data.</text>
</comment>
<gene>
    <name evidence="1" type="ORF">EV207_1391</name>
</gene>
<organism evidence="1 2">
    <name type="scientific">Scopulibacillus darangshiensis</name>
    <dbReference type="NCBI Taxonomy" id="442528"/>
    <lineage>
        <taxon>Bacteria</taxon>
        <taxon>Bacillati</taxon>
        <taxon>Bacillota</taxon>
        <taxon>Bacilli</taxon>
        <taxon>Bacillales</taxon>
        <taxon>Sporolactobacillaceae</taxon>
        <taxon>Scopulibacillus</taxon>
    </lineage>
</organism>
<protein>
    <submittedName>
        <fullName evidence="1">Uncharacterized protein</fullName>
    </submittedName>
</protein>
<evidence type="ECO:0000313" key="2">
    <source>
        <dbReference type="Proteomes" id="UP000295416"/>
    </source>
</evidence>
<sequence>MSNVKKLRKKDFIINLGYFYLKNILFYKDGVNLNAYVAFDIGGTVYGKIKVHSNAA</sequence>